<evidence type="ECO:0000256" key="6">
    <source>
        <dbReference type="SAM" id="Phobius"/>
    </source>
</evidence>
<accession>A0A2S7V9N4</accession>
<gene>
    <name evidence="7" type="ORF">BTO10_21030</name>
</gene>
<evidence type="ECO:0000256" key="2">
    <source>
        <dbReference type="ARBA" id="ARBA00022475"/>
    </source>
</evidence>
<evidence type="ECO:0000256" key="3">
    <source>
        <dbReference type="ARBA" id="ARBA00022692"/>
    </source>
</evidence>
<comment type="caution">
    <text evidence="7">The sequence shown here is derived from an EMBL/GenBank/DDBJ whole genome shotgun (WGS) entry which is preliminary data.</text>
</comment>
<dbReference type="AlphaFoldDB" id="A0A2S7V9N4"/>
<feature type="transmembrane region" description="Helical" evidence="6">
    <location>
        <begin position="336"/>
        <end position="354"/>
    </location>
</feature>
<evidence type="ECO:0000256" key="1">
    <source>
        <dbReference type="ARBA" id="ARBA00004651"/>
    </source>
</evidence>
<dbReference type="InterPro" id="IPR050833">
    <property type="entry name" value="Poly_Biosynth_Transport"/>
</dbReference>
<feature type="transmembrane region" description="Helical" evidence="6">
    <location>
        <begin position="245"/>
        <end position="266"/>
    </location>
</feature>
<feature type="transmembrane region" description="Helical" evidence="6">
    <location>
        <begin position="203"/>
        <end position="224"/>
    </location>
</feature>
<feature type="transmembrane region" description="Helical" evidence="6">
    <location>
        <begin position="165"/>
        <end position="183"/>
    </location>
</feature>
<keyword evidence="2" id="KW-1003">Cell membrane</keyword>
<reference evidence="7 8" key="1">
    <citation type="submission" date="2016-12" db="EMBL/GenBank/DDBJ databases">
        <title>Diversity of luminous bacteria.</title>
        <authorList>
            <person name="Yoshizawa S."/>
            <person name="Kogure K."/>
        </authorList>
    </citation>
    <scope>NUCLEOTIDE SEQUENCE [LARGE SCALE GENOMIC DNA]</scope>
    <source>
        <strain evidence="7 8">LC2-408</strain>
    </source>
</reference>
<dbReference type="PANTHER" id="PTHR30250:SF11">
    <property type="entry name" value="O-ANTIGEN TRANSPORTER-RELATED"/>
    <property type="match status" value="1"/>
</dbReference>
<feature type="transmembrane region" description="Helical" evidence="6">
    <location>
        <begin position="74"/>
        <end position="92"/>
    </location>
</feature>
<evidence type="ECO:0000256" key="5">
    <source>
        <dbReference type="ARBA" id="ARBA00023136"/>
    </source>
</evidence>
<dbReference type="PANTHER" id="PTHR30250">
    <property type="entry name" value="PST FAMILY PREDICTED COLANIC ACID TRANSPORTER"/>
    <property type="match status" value="1"/>
</dbReference>
<feature type="transmembrane region" description="Helical" evidence="6">
    <location>
        <begin position="278"/>
        <end position="297"/>
    </location>
</feature>
<feature type="transmembrane region" description="Helical" evidence="6">
    <location>
        <begin position="309"/>
        <end position="330"/>
    </location>
</feature>
<feature type="transmembrane region" description="Helical" evidence="6">
    <location>
        <begin position="104"/>
        <end position="124"/>
    </location>
</feature>
<keyword evidence="3 6" id="KW-0812">Transmembrane</keyword>
<keyword evidence="5 6" id="KW-0472">Membrane</keyword>
<name>A0A2S7V9N4_9VIBR</name>
<evidence type="ECO:0000256" key="4">
    <source>
        <dbReference type="ARBA" id="ARBA00022989"/>
    </source>
</evidence>
<comment type="subcellular location">
    <subcellularLocation>
        <location evidence="1">Cell membrane</location>
        <topology evidence="1">Multi-pass membrane protein</topology>
    </subcellularLocation>
</comment>
<organism evidence="7 8">
    <name type="scientific">Vibrio chagasii</name>
    <dbReference type="NCBI Taxonomy" id="170679"/>
    <lineage>
        <taxon>Bacteria</taxon>
        <taxon>Pseudomonadati</taxon>
        <taxon>Pseudomonadota</taxon>
        <taxon>Gammaproteobacteria</taxon>
        <taxon>Vibrionales</taxon>
        <taxon>Vibrionaceae</taxon>
        <taxon>Vibrio</taxon>
    </lineage>
</organism>
<keyword evidence="4 6" id="KW-1133">Transmembrane helix</keyword>
<protein>
    <recommendedName>
        <fullName evidence="9">Polysaccharide biosynthesis protein</fullName>
    </recommendedName>
</protein>
<feature type="transmembrane region" description="Helical" evidence="6">
    <location>
        <begin position="19"/>
        <end position="37"/>
    </location>
</feature>
<proteinExistence type="predicted"/>
<dbReference type="EMBL" id="MSCI01000003">
    <property type="protein sequence ID" value="PQJ58201.1"/>
    <property type="molecule type" value="Genomic_DNA"/>
</dbReference>
<evidence type="ECO:0008006" key="9">
    <source>
        <dbReference type="Google" id="ProtNLM"/>
    </source>
</evidence>
<evidence type="ECO:0000313" key="7">
    <source>
        <dbReference type="EMBL" id="PQJ58201.1"/>
    </source>
</evidence>
<feature type="transmembrane region" description="Helical" evidence="6">
    <location>
        <begin position="49"/>
        <end position="68"/>
    </location>
</feature>
<feature type="transmembrane region" description="Helical" evidence="6">
    <location>
        <begin position="136"/>
        <end position="153"/>
    </location>
</feature>
<dbReference type="GO" id="GO:0005886">
    <property type="term" value="C:plasma membrane"/>
    <property type="evidence" value="ECO:0007669"/>
    <property type="project" value="UniProtKB-SubCell"/>
</dbReference>
<evidence type="ECO:0000313" key="8">
    <source>
        <dbReference type="Proteomes" id="UP000238707"/>
    </source>
</evidence>
<dbReference type="Proteomes" id="UP000238707">
    <property type="component" value="Unassembled WGS sequence"/>
</dbReference>
<keyword evidence="8" id="KW-1185">Reference proteome</keyword>
<sequence>MLVTLVIIRSLSLHEFADYSFYLGLSAIVSGFLANVINRYIVFSDTYNIVRFSYRWVYLISAILFFVFLNNKQIIIISILISLHMVIFEVNRTYYQKKQDFTKYGVSQVFKSIAFLFFIILLFFMEQLTTESSLSSIALSLLLANVIFLPSVNRKEISLFGMMKGVFINNAYLSLYFIIIPIMSQSSQWFLRFGVSVEEQGYFSLAFYIYTISMLMVASMKKVFISELANKSYTECINGIKKVTWKITAIAAFFSLLTFLILPYIGFIINKDVENVKWPLFILLSSSVFSILLSPYSEVLQKHLKYKDLFYSGLLALSTMFLLGFILKFLDKGSAVSFSMIYLISYFVLNYSIYMRSKLCTHY</sequence>